<organism evidence="2 3">
    <name type="scientific">Vibrio marisflavi CECT 7928</name>
    <dbReference type="NCBI Taxonomy" id="634439"/>
    <lineage>
        <taxon>Bacteria</taxon>
        <taxon>Pseudomonadati</taxon>
        <taxon>Pseudomonadota</taxon>
        <taxon>Gammaproteobacteria</taxon>
        <taxon>Vibrionales</taxon>
        <taxon>Vibrionaceae</taxon>
        <taxon>Vibrio</taxon>
    </lineage>
</organism>
<keyword evidence="3" id="KW-1185">Reference proteome</keyword>
<proteinExistence type="predicted"/>
<reference evidence="2" key="1">
    <citation type="submission" date="2021-11" db="EMBL/GenBank/DDBJ databases">
        <authorList>
            <person name="Rodrigo-Torres L."/>
            <person name="Arahal R. D."/>
            <person name="Lucena T."/>
        </authorList>
    </citation>
    <scope>NUCLEOTIDE SEQUENCE</scope>
    <source>
        <strain evidence="2">CECT 7928</strain>
    </source>
</reference>
<feature type="domain" description="Endonuclease/exonuclease/phosphatase" evidence="1">
    <location>
        <begin position="28"/>
        <end position="288"/>
    </location>
</feature>
<dbReference type="EMBL" id="CAKLDM010000001">
    <property type="protein sequence ID" value="CAH0536913.1"/>
    <property type="molecule type" value="Genomic_DNA"/>
</dbReference>
<protein>
    <recommendedName>
        <fullName evidence="1">Endonuclease/exonuclease/phosphatase domain-containing protein</fullName>
    </recommendedName>
</protein>
<dbReference type="Proteomes" id="UP000838748">
    <property type="component" value="Unassembled WGS sequence"/>
</dbReference>
<dbReference type="RefSeq" id="WP_237360182.1">
    <property type="nucleotide sequence ID" value="NZ_CAKLDM010000001.1"/>
</dbReference>
<dbReference type="InterPro" id="IPR005135">
    <property type="entry name" value="Endo/exonuclease/phosphatase"/>
</dbReference>
<dbReference type="Gene3D" id="3.60.10.10">
    <property type="entry name" value="Endonuclease/exonuclease/phosphatase"/>
    <property type="match status" value="1"/>
</dbReference>
<dbReference type="InterPro" id="IPR036691">
    <property type="entry name" value="Endo/exonu/phosph_ase_sf"/>
</dbReference>
<evidence type="ECO:0000259" key="1">
    <source>
        <dbReference type="Pfam" id="PF03372"/>
    </source>
</evidence>
<sequence>MEVLIRFLTLLLVYSFSTAGLAQELKLATWNLEWLSSSASAKFPSSKRTNQDFNMLASYFKQIDPDILAFQEVNDVQAIRRVVGSKYRIYLSDRSTSRYLVNQFRDINQYTGFAIRRTINVVNKPDIRLEKSKSSRLRFATYLVIKPLHKKPIHLLSVHLKAGCTGKYYNSHSCVALKREGDSLNHWIQQRTKQKQPYMILGDFNHQLARSNDWLWNLIVKGIKPNPTLSTKNIKAGCLVRSKKNPTKTHRYRSLIDHIILSHNLKANNTSQLSFAKGDVLKRNLSDHCLVSLELN</sequence>
<accession>A0ABM9A0G6</accession>
<name>A0ABM9A0G6_9VIBR</name>
<evidence type="ECO:0000313" key="2">
    <source>
        <dbReference type="EMBL" id="CAH0536913.1"/>
    </source>
</evidence>
<dbReference type="Pfam" id="PF03372">
    <property type="entry name" value="Exo_endo_phos"/>
    <property type="match status" value="1"/>
</dbReference>
<comment type="caution">
    <text evidence="2">The sequence shown here is derived from an EMBL/GenBank/DDBJ whole genome shotgun (WGS) entry which is preliminary data.</text>
</comment>
<evidence type="ECO:0000313" key="3">
    <source>
        <dbReference type="Proteomes" id="UP000838748"/>
    </source>
</evidence>
<dbReference type="SUPFAM" id="SSF56219">
    <property type="entry name" value="DNase I-like"/>
    <property type="match status" value="1"/>
</dbReference>
<gene>
    <name evidence="2" type="ORF">VMF7928_00803</name>
</gene>